<dbReference type="PANTHER" id="PTHR42880:SF1">
    <property type="entry name" value="ISOPROPYLMALATE_HOMOCITRATE_CITRAMALATE SYNTHASE FAMILY PROTEIN"/>
    <property type="match status" value="1"/>
</dbReference>
<keyword evidence="5" id="KW-1185">Reference proteome</keyword>
<proteinExistence type="inferred from homology"/>
<dbReference type="EMBL" id="CP020028">
    <property type="protein sequence ID" value="ASR48818.1"/>
    <property type="molecule type" value="Genomic_DNA"/>
</dbReference>
<gene>
    <name evidence="4" type="ORF">B4V02_20020</name>
</gene>
<dbReference type="GO" id="GO:0032259">
    <property type="term" value="P:methylation"/>
    <property type="evidence" value="ECO:0007669"/>
    <property type="project" value="UniProtKB-KW"/>
</dbReference>
<dbReference type="GO" id="GO:0019752">
    <property type="term" value="P:carboxylic acid metabolic process"/>
    <property type="evidence" value="ECO:0007669"/>
    <property type="project" value="InterPro"/>
</dbReference>
<dbReference type="PROSITE" id="PS50991">
    <property type="entry name" value="PYR_CT"/>
    <property type="match status" value="1"/>
</dbReference>
<keyword evidence="1 2" id="KW-0808">Transferase</keyword>
<dbReference type="Proteomes" id="UP000214666">
    <property type="component" value="Chromosome"/>
</dbReference>
<protein>
    <submittedName>
        <fullName evidence="4">Homocysteine methyltransferase</fullName>
    </submittedName>
</protein>
<comment type="similarity">
    <text evidence="2">Belongs to the alpha-IPM synthase/homocitrate synthase family.</text>
</comment>
<dbReference type="GO" id="GO:0046912">
    <property type="term" value="F:acyltransferase activity, acyl groups converted into alkyl on transfer"/>
    <property type="evidence" value="ECO:0007669"/>
    <property type="project" value="InterPro"/>
</dbReference>
<dbReference type="AlphaFoldDB" id="A0A222WS31"/>
<dbReference type="STRING" id="172713.GCA_001705305_03420"/>
<name>A0A222WS31_9BACL</name>
<dbReference type="InterPro" id="IPR000891">
    <property type="entry name" value="PYR_CT"/>
</dbReference>
<evidence type="ECO:0000313" key="5">
    <source>
        <dbReference type="Proteomes" id="UP000214666"/>
    </source>
</evidence>
<dbReference type="Pfam" id="PF00682">
    <property type="entry name" value="HMGL-like"/>
    <property type="match status" value="1"/>
</dbReference>
<evidence type="ECO:0000259" key="3">
    <source>
        <dbReference type="PROSITE" id="PS50991"/>
    </source>
</evidence>
<organism evidence="4 5">
    <name type="scientific">Paenibacillus kribbensis</name>
    <dbReference type="NCBI Taxonomy" id="172713"/>
    <lineage>
        <taxon>Bacteria</taxon>
        <taxon>Bacillati</taxon>
        <taxon>Bacillota</taxon>
        <taxon>Bacilli</taxon>
        <taxon>Bacillales</taxon>
        <taxon>Paenibacillaceae</taxon>
        <taxon>Paenibacillus</taxon>
    </lineage>
</organism>
<dbReference type="Gene3D" id="1.10.238.260">
    <property type="match status" value="1"/>
</dbReference>
<dbReference type="Pfam" id="PF22617">
    <property type="entry name" value="HCS_D2"/>
    <property type="match status" value="1"/>
</dbReference>
<dbReference type="InterPro" id="IPR002034">
    <property type="entry name" value="AIPM/Hcit_synth_CS"/>
</dbReference>
<evidence type="ECO:0000256" key="2">
    <source>
        <dbReference type="RuleBase" id="RU003523"/>
    </source>
</evidence>
<accession>A0A222WS31</accession>
<dbReference type="GO" id="GO:0008168">
    <property type="term" value="F:methyltransferase activity"/>
    <property type="evidence" value="ECO:0007669"/>
    <property type="project" value="UniProtKB-KW"/>
</dbReference>
<dbReference type="OrthoDB" id="9804858at2"/>
<reference evidence="4 5" key="1">
    <citation type="submission" date="2017-03" db="EMBL/GenBank/DDBJ databases">
        <title>Complete genome sequence of Paenibacillus Kribbensis producing bioflocculants.</title>
        <authorList>
            <person name="Lee H.-G."/>
            <person name="Oh H.-M."/>
        </authorList>
    </citation>
    <scope>NUCLEOTIDE SEQUENCE [LARGE SCALE GENOMIC DNA]</scope>
    <source>
        <strain evidence="4 5">AM49</strain>
    </source>
</reference>
<dbReference type="SUPFAM" id="SSF51569">
    <property type="entry name" value="Aldolase"/>
    <property type="match status" value="1"/>
</dbReference>
<evidence type="ECO:0000313" key="4">
    <source>
        <dbReference type="EMBL" id="ASR48818.1"/>
    </source>
</evidence>
<dbReference type="RefSeq" id="WP_094156115.1">
    <property type="nucleotide sequence ID" value="NZ_CP020028.1"/>
</dbReference>
<dbReference type="KEGG" id="pkb:B4V02_20020"/>
<dbReference type="InterPro" id="IPR013785">
    <property type="entry name" value="Aldolase_TIM"/>
</dbReference>
<evidence type="ECO:0000256" key="1">
    <source>
        <dbReference type="ARBA" id="ARBA00022679"/>
    </source>
</evidence>
<dbReference type="PROSITE" id="PS00816">
    <property type="entry name" value="AIPM_HOMOCIT_SYNTH_2"/>
    <property type="match status" value="1"/>
</dbReference>
<feature type="domain" description="Pyruvate carboxyltransferase" evidence="3">
    <location>
        <begin position="4"/>
        <end position="257"/>
    </location>
</feature>
<dbReference type="PROSITE" id="PS00815">
    <property type="entry name" value="AIPM_HOMOCIT_SYNTH_1"/>
    <property type="match status" value="1"/>
</dbReference>
<sequence length="378" mass="41216">MSRLRVCDTTLRDGEQAPGVAFSAEEKTEIAVMLDLAGVEQAEIGIPAMGKAECRSIARIAALGLQMKLMTWNRAVFSDIDAAESTGVGWAHISVPVSTVQIKAKLGMTSAQVTELIRRSVDYGLCKGLTVSVGFEDASRADGLFLEQLTNQLYRDGVRRFRYADTLSVHHPAAIAARINRLVARVPQDVELEIHCHNDYGLALANTLAALQAGAVWASTTVSGLGERAGNTALEEVVMSWKDLYQGTCSVRPELLNPLAALVSKASNRIIPEGKPIVGDMVFVHESGIHINGLLKERAAYQALDPTELGTDHSFVLGKHSGRSAVQYMLEQEGIKAGPDEIKFLLERLRLVGEDPKRVIRSTDLKHWLQHYPAELSK</sequence>
<dbReference type="InterPro" id="IPR054691">
    <property type="entry name" value="LeuA/HCS_post-cat"/>
</dbReference>
<dbReference type="Gene3D" id="3.20.20.70">
    <property type="entry name" value="Aldolase class I"/>
    <property type="match status" value="1"/>
</dbReference>
<dbReference type="PANTHER" id="PTHR42880">
    <property type="entry name" value="HOMOCITRATE SYNTHASE"/>
    <property type="match status" value="1"/>
</dbReference>
<keyword evidence="4" id="KW-0489">Methyltransferase</keyword>